<keyword evidence="12 15" id="KW-1133">Transmembrane helix</keyword>
<feature type="transmembrane region" description="Helical" evidence="15">
    <location>
        <begin position="184"/>
        <end position="204"/>
    </location>
</feature>
<dbReference type="CDD" id="cd02079">
    <property type="entry name" value="P-type_ATPase_HM"/>
    <property type="match status" value="1"/>
</dbReference>
<keyword evidence="10" id="KW-0460">Magnesium</keyword>
<protein>
    <submittedName>
        <fullName evidence="17">Heavy metal translocating P-type ATPase</fullName>
    </submittedName>
</protein>
<gene>
    <name evidence="17" type="ORF">GCM10009114_01360</name>
</gene>
<evidence type="ECO:0000256" key="11">
    <source>
        <dbReference type="ARBA" id="ARBA00022967"/>
    </source>
</evidence>
<dbReference type="InterPro" id="IPR036163">
    <property type="entry name" value="HMA_dom_sf"/>
</dbReference>
<dbReference type="EMBL" id="BAAAFD010000001">
    <property type="protein sequence ID" value="GAA0852152.1"/>
    <property type="molecule type" value="Genomic_DNA"/>
</dbReference>
<keyword evidence="14 15" id="KW-0472">Membrane</keyword>
<evidence type="ECO:0000256" key="1">
    <source>
        <dbReference type="ARBA" id="ARBA00004651"/>
    </source>
</evidence>
<evidence type="ECO:0000256" key="3">
    <source>
        <dbReference type="ARBA" id="ARBA00022448"/>
    </source>
</evidence>
<dbReference type="InterPro" id="IPR036412">
    <property type="entry name" value="HAD-like_sf"/>
</dbReference>
<name>A0ABP3WM63_9ALTE</name>
<feature type="transmembrane region" description="Helical" evidence="15">
    <location>
        <begin position="424"/>
        <end position="443"/>
    </location>
</feature>
<dbReference type="InterPro" id="IPR027256">
    <property type="entry name" value="P-typ_ATPase_IB"/>
</dbReference>
<keyword evidence="8 15" id="KW-0547">Nucleotide-binding</keyword>
<evidence type="ECO:0000256" key="10">
    <source>
        <dbReference type="ARBA" id="ARBA00022842"/>
    </source>
</evidence>
<keyword evidence="7 15" id="KW-0479">Metal-binding</keyword>
<dbReference type="Pfam" id="PF12156">
    <property type="entry name" value="ATPase-cat_bd"/>
    <property type="match status" value="1"/>
</dbReference>
<keyword evidence="9 15" id="KW-0067">ATP-binding</keyword>
<evidence type="ECO:0000256" key="8">
    <source>
        <dbReference type="ARBA" id="ARBA00022741"/>
    </source>
</evidence>
<accession>A0ABP3WM63</accession>
<dbReference type="SFLD" id="SFLDF00027">
    <property type="entry name" value="p-type_atpase"/>
    <property type="match status" value="1"/>
</dbReference>
<dbReference type="Proteomes" id="UP001500359">
    <property type="component" value="Unassembled WGS sequence"/>
</dbReference>
<dbReference type="InterPro" id="IPR006121">
    <property type="entry name" value="HMA_dom"/>
</dbReference>
<dbReference type="Gene3D" id="3.40.50.1000">
    <property type="entry name" value="HAD superfamily/HAD-like"/>
    <property type="match status" value="1"/>
</dbReference>
<dbReference type="NCBIfam" id="TIGR01512">
    <property type="entry name" value="ATPase-IB2_Cd"/>
    <property type="match status" value="1"/>
</dbReference>
<feature type="transmembrane region" description="Helical" evidence="15">
    <location>
        <begin position="151"/>
        <end position="172"/>
    </location>
</feature>
<evidence type="ECO:0000259" key="16">
    <source>
        <dbReference type="PROSITE" id="PS50846"/>
    </source>
</evidence>
<dbReference type="CDD" id="cd00371">
    <property type="entry name" value="HMA"/>
    <property type="match status" value="1"/>
</dbReference>
<dbReference type="Pfam" id="PF00403">
    <property type="entry name" value="HMA"/>
    <property type="match status" value="1"/>
</dbReference>
<dbReference type="InterPro" id="IPR023298">
    <property type="entry name" value="ATPase_P-typ_TM_dom_sf"/>
</dbReference>
<dbReference type="InterPro" id="IPR023214">
    <property type="entry name" value="HAD_sf"/>
</dbReference>
<keyword evidence="3" id="KW-0813">Transport</keyword>
<dbReference type="SUPFAM" id="SSF81653">
    <property type="entry name" value="Calcium ATPase, transduction domain A"/>
    <property type="match status" value="1"/>
</dbReference>
<keyword evidence="13" id="KW-0406">Ion transport</keyword>
<evidence type="ECO:0000256" key="6">
    <source>
        <dbReference type="ARBA" id="ARBA00022692"/>
    </source>
</evidence>
<keyword evidence="11" id="KW-1278">Translocase</keyword>
<dbReference type="SUPFAM" id="SSF56784">
    <property type="entry name" value="HAD-like"/>
    <property type="match status" value="1"/>
</dbReference>
<dbReference type="NCBIfam" id="TIGR01494">
    <property type="entry name" value="ATPase_P-type"/>
    <property type="match status" value="1"/>
</dbReference>
<dbReference type="Gene3D" id="3.30.70.100">
    <property type="match status" value="1"/>
</dbReference>
<dbReference type="InterPro" id="IPR001757">
    <property type="entry name" value="P_typ_ATPase"/>
</dbReference>
<dbReference type="NCBIfam" id="TIGR01525">
    <property type="entry name" value="ATPase-IB_hvy"/>
    <property type="match status" value="1"/>
</dbReference>
<proteinExistence type="inferred from homology"/>
<evidence type="ECO:0000256" key="4">
    <source>
        <dbReference type="ARBA" id="ARBA00022475"/>
    </source>
</evidence>
<evidence type="ECO:0000256" key="14">
    <source>
        <dbReference type="ARBA" id="ARBA00023136"/>
    </source>
</evidence>
<feature type="domain" description="HMA" evidence="16">
    <location>
        <begin position="63"/>
        <end position="129"/>
    </location>
</feature>
<evidence type="ECO:0000256" key="7">
    <source>
        <dbReference type="ARBA" id="ARBA00022723"/>
    </source>
</evidence>
<evidence type="ECO:0000256" key="13">
    <source>
        <dbReference type="ARBA" id="ARBA00023065"/>
    </source>
</evidence>
<keyword evidence="6 15" id="KW-0812">Transmembrane</keyword>
<organism evidence="17 18">
    <name type="scientific">Aliiglaciecola litoralis</name>
    <dbReference type="NCBI Taxonomy" id="582857"/>
    <lineage>
        <taxon>Bacteria</taxon>
        <taxon>Pseudomonadati</taxon>
        <taxon>Pseudomonadota</taxon>
        <taxon>Gammaproteobacteria</taxon>
        <taxon>Alteromonadales</taxon>
        <taxon>Alteromonadaceae</taxon>
        <taxon>Aliiglaciecola</taxon>
    </lineage>
</organism>
<evidence type="ECO:0000313" key="18">
    <source>
        <dbReference type="Proteomes" id="UP001500359"/>
    </source>
</evidence>
<evidence type="ECO:0000313" key="17">
    <source>
        <dbReference type="EMBL" id="GAA0852152.1"/>
    </source>
</evidence>
<dbReference type="Pfam" id="PF00122">
    <property type="entry name" value="E1-E2_ATPase"/>
    <property type="match status" value="1"/>
</dbReference>
<dbReference type="PROSITE" id="PS00154">
    <property type="entry name" value="ATPASE_E1_E2"/>
    <property type="match status" value="1"/>
</dbReference>
<dbReference type="InterPro" id="IPR008250">
    <property type="entry name" value="ATPase_P-typ_transduc_dom_A_sf"/>
</dbReference>
<dbReference type="PRINTS" id="PR00119">
    <property type="entry name" value="CATATPASE"/>
</dbReference>
<dbReference type="Gene3D" id="2.70.150.10">
    <property type="entry name" value="Calcium-transporting ATPase, cytoplasmic transduction domain A"/>
    <property type="match status" value="1"/>
</dbReference>
<dbReference type="InterPro" id="IPR044492">
    <property type="entry name" value="P_typ_ATPase_HD_dom"/>
</dbReference>
<dbReference type="SFLD" id="SFLDS00003">
    <property type="entry name" value="Haloacid_Dehalogenase"/>
    <property type="match status" value="1"/>
</dbReference>
<feature type="transmembrane region" description="Helical" evidence="15">
    <location>
        <begin position="244"/>
        <end position="262"/>
    </location>
</feature>
<keyword evidence="4 15" id="KW-1003">Cell membrane</keyword>
<feature type="transmembrane region" description="Helical" evidence="15">
    <location>
        <begin position="718"/>
        <end position="737"/>
    </location>
</feature>
<dbReference type="PANTHER" id="PTHR43520">
    <property type="entry name" value="ATP7, ISOFORM B"/>
    <property type="match status" value="1"/>
</dbReference>
<dbReference type="PROSITE" id="PS01047">
    <property type="entry name" value="HMA_1"/>
    <property type="match status" value="1"/>
</dbReference>
<comment type="caution">
    <text evidence="17">The sequence shown here is derived from an EMBL/GenBank/DDBJ whole genome shotgun (WGS) entry which is preliminary data.</text>
</comment>
<reference evidence="18" key="1">
    <citation type="journal article" date="2019" name="Int. J. Syst. Evol. Microbiol.">
        <title>The Global Catalogue of Microorganisms (GCM) 10K type strain sequencing project: providing services to taxonomists for standard genome sequencing and annotation.</title>
        <authorList>
            <consortium name="The Broad Institute Genomics Platform"/>
            <consortium name="The Broad Institute Genome Sequencing Center for Infectious Disease"/>
            <person name="Wu L."/>
            <person name="Ma J."/>
        </authorList>
    </citation>
    <scope>NUCLEOTIDE SEQUENCE [LARGE SCALE GENOMIC DNA]</scope>
    <source>
        <strain evidence="18">JCM 15896</strain>
    </source>
</reference>
<dbReference type="SFLD" id="SFLDG00002">
    <property type="entry name" value="C1.7:_P-type_atpase_like"/>
    <property type="match status" value="1"/>
</dbReference>
<comment type="subcellular location">
    <subcellularLocation>
        <location evidence="1">Cell membrane</location>
        <topology evidence="1">Multi-pass membrane protein</topology>
    </subcellularLocation>
</comment>
<feature type="transmembrane region" description="Helical" evidence="15">
    <location>
        <begin position="399"/>
        <end position="418"/>
    </location>
</feature>
<feature type="transmembrane region" description="Helical" evidence="15">
    <location>
        <begin position="216"/>
        <end position="238"/>
    </location>
</feature>
<dbReference type="InterPro" id="IPR017969">
    <property type="entry name" value="Heavy-metal-associated_CS"/>
</dbReference>
<comment type="similarity">
    <text evidence="2 15">Belongs to the cation transport ATPase (P-type) (TC 3.A.3) family. Type IB subfamily.</text>
</comment>
<evidence type="ECO:0000256" key="5">
    <source>
        <dbReference type="ARBA" id="ARBA00022553"/>
    </source>
</evidence>
<keyword evidence="18" id="KW-1185">Reference proteome</keyword>
<dbReference type="NCBIfam" id="TIGR01511">
    <property type="entry name" value="ATPase-IB1_Cu"/>
    <property type="match status" value="1"/>
</dbReference>
<evidence type="ECO:0000256" key="15">
    <source>
        <dbReference type="RuleBase" id="RU362081"/>
    </source>
</evidence>
<dbReference type="InterPro" id="IPR018303">
    <property type="entry name" value="ATPase_P-typ_P_site"/>
</dbReference>
<sequence>MCCPGCQAVAEAIVDNGLEDYYHFRTSFAEQGEQQLESTLAHLKSYDHPEIQHDFVISDGNEKQIQLTIEGISCAACGWLIEKKLLSIPGIVRVAVNVAARRATISWQQDLVQLSHIIGQLDRIGYHALPFQPDEHEASFQKENKRFLRKLGLSGLMTMQVMMLAIALYFGIFGSIDEQTKTFFHWISLILATPVVLYSGSEFYRNALNGLRVRALNMNFSVSLAVLGTFFASAWATVTQSGEIYFESVCMFIFLLLISRYLEHRTRYKASQISANMLKYIPLSATLVENESVQHVLAKQLRVGQQVLVKPGETFPVDGVIVQGQGAIDESMLTGESESIIKQAKDDVFGGTLNLNGTFVVSVKHELKLSLVNNILRLQESALASKPKAAIYADRASQFFVIIVLVIALISYISWLQFQPDNAFWIAIAILVATCPCALSLATPSALTSAIAKLNEYGLLIKRADVLDLIPDVDTLVFDKTGTLTYGKFSISDIKLFNNYDRQHALKLAAALEQYSEHPIANAFTDTQPYKISEVSCDIGRGVTGVYAGSKVQIGHVKYIKSDIPELSSVADDCIVLTQANRLVATFAIKDRLREDAKQLIDSLKHKRIIMLSGDSQKNVEAIASKLAISDRLYRQLPHQKLDYIRGLQAQGAKVLMVGDGINDAPVLAAADVSVAMGGAADMSKRSADVVMLNPDLINLNQLFAMSIKVRKKIKQNMLWAIGYNLLILPLAIAGLLTPWMAVIGMSLSSIIVVTNSVRLLR</sequence>
<dbReference type="Pfam" id="PF00702">
    <property type="entry name" value="Hydrolase"/>
    <property type="match status" value="1"/>
</dbReference>
<evidence type="ECO:0000256" key="12">
    <source>
        <dbReference type="ARBA" id="ARBA00022989"/>
    </source>
</evidence>
<dbReference type="PANTHER" id="PTHR43520:SF5">
    <property type="entry name" value="CATION-TRANSPORTING P-TYPE ATPASE-RELATED"/>
    <property type="match status" value="1"/>
</dbReference>
<dbReference type="InterPro" id="IPR059000">
    <property type="entry name" value="ATPase_P-type_domA"/>
</dbReference>
<evidence type="ECO:0000256" key="9">
    <source>
        <dbReference type="ARBA" id="ARBA00022840"/>
    </source>
</evidence>
<keyword evidence="5" id="KW-0597">Phosphoprotein</keyword>
<dbReference type="SUPFAM" id="SSF55008">
    <property type="entry name" value="HMA, heavy metal-associated domain"/>
    <property type="match status" value="1"/>
</dbReference>
<dbReference type="Gene3D" id="3.40.1110.10">
    <property type="entry name" value="Calcium-transporting ATPase, cytoplasmic domain N"/>
    <property type="match status" value="1"/>
</dbReference>
<dbReference type="InterPro" id="IPR021993">
    <property type="entry name" value="ATPase-cat-bd"/>
</dbReference>
<dbReference type="SUPFAM" id="SSF81665">
    <property type="entry name" value="Calcium ATPase, transmembrane domain M"/>
    <property type="match status" value="1"/>
</dbReference>
<dbReference type="PROSITE" id="PS50846">
    <property type="entry name" value="HMA_2"/>
    <property type="match status" value="1"/>
</dbReference>
<evidence type="ECO:0000256" key="2">
    <source>
        <dbReference type="ARBA" id="ARBA00006024"/>
    </source>
</evidence>
<dbReference type="InterPro" id="IPR023299">
    <property type="entry name" value="ATPase_P-typ_cyto_dom_N"/>
</dbReference>